<feature type="chain" id="PRO_5009914940" evidence="5">
    <location>
        <begin position="20"/>
        <end position="766"/>
    </location>
</feature>
<evidence type="ECO:0000313" key="7">
    <source>
        <dbReference type="EMBL" id="SHH97956.1"/>
    </source>
</evidence>
<feature type="active site" description="Nucleophile" evidence="4">
    <location>
        <position position="57"/>
    </location>
</feature>
<accession>A0A1M5XDU7</accession>
<dbReference type="SUPFAM" id="SSF52151">
    <property type="entry name" value="FabD/lysophospholipase-like"/>
    <property type="match status" value="1"/>
</dbReference>
<protein>
    <submittedName>
        <fullName evidence="7">NTE family protein</fullName>
    </submittedName>
</protein>
<keyword evidence="3 4" id="KW-0443">Lipid metabolism</keyword>
<dbReference type="EMBL" id="FQWQ01000006">
    <property type="protein sequence ID" value="SHH97956.1"/>
    <property type="molecule type" value="Genomic_DNA"/>
</dbReference>
<sequence length="766" mass="87077">MRRHALLVFLLFAAVLAHAQRVGLVLSGGAAKGLAHVGVLKALEENEIPVDYVVGTSMGGIIGGCYAAGMSPSAIEDLVLSEQFLRWINGLPETGYNYYYHRPEETPQFLKVNLALDSTFNFQLNSSIANDVSLNFVLAEKMAQASAISRNNFDSLFVPFRAVAAEIFTQNEVILSKGSLSDALRATQTVPFFYNPIRVDGKYLFDGGVYNNFPVDVAQRDFKPDVIVGVNVSGKIFDEYPYDQDERLISHSLLYLLLDKSDPKRIPKNGVYIQPNLKGFTSYDFAQVKSFIDSGYAQTMRQMPEIKQKIAARTTCEDVMAKRTRFNNKNVPMAFDALLFKGYNSNQRGYIRAIFRNRKNQNQFTYSEIKKGYFNLVSEDYFSNTYPGILYNHEKNNFNFQLTRRPQQNFQIGFGGVIATRDISNVFLGLNYYSFNKILTHTSVGFQTGNFYKSALIKMRLDFPYQFYVEPFVAFDSWNYLNNDDLLEPVSSPSNPTVLRRINRKYGVHVGVPVKNSFKAILSMEGISTYDRYINGEVFISTDKLDELRLSGYKTGLSFSTNTLNRRQYASAGRAYSFSGEYFSLQERFTPGNTSVQTQPVSLHHSWFRLRGSAEQYVNFGWYKLGFLVEGVISNQPTFQNYFGTIINAPSFFPIQDSRTLILQNFRSFNYLAGGIRNVFSLRSKLDFRVEAYLFKPWEYLREDTNQDAVNVADLSTIFFAGSANLVFHSPIGPLSLCVNYYDDKENQVGILLHVGFLLFNKHSLE</sequence>
<dbReference type="InterPro" id="IPR016035">
    <property type="entry name" value="Acyl_Trfase/lysoPLipase"/>
</dbReference>
<reference evidence="7 8" key="1">
    <citation type="submission" date="2016-11" db="EMBL/GenBank/DDBJ databases">
        <authorList>
            <person name="Jaros S."/>
            <person name="Januszkiewicz K."/>
            <person name="Wedrychowicz H."/>
        </authorList>
    </citation>
    <scope>NUCLEOTIDE SEQUENCE [LARGE SCALE GENOMIC DNA]</scope>
    <source>
        <strain evidence="7 8">DSM 24574</strain>
    </source>
</reference>
<dbReference type="Proteomes" id="UP000184212">
    <property type="component" value="Unassembled WGS sequence"/>
</dbReference>
<organism evidence="7 8">
    <name type="scientific">Chryseolinea serpens</name>
    <dbReference type="NCBI Taxonomy" id="947013"/>
    <lineage>
        <taxon>Bacteria</taxon>
        <taxon>Pseudomonadati</taxon>
        <taxon>Bacteroidota</taxon>
        <taxon>Cytophagia</taxon>
        <taxon>Cytophagales</taxon>
        <taxon>Fulvivirgaceae</taxon>
        <taxon>Chryseolinea</taxon>
    </lineage>
</organism>
<evidence type="ECO:0000256" key="4">
    <source>
        <dbReference type="PROSITE-ProRule" id="PRU01161"/>
    </source>
</evidence>
<feature type="short sequence motif" description="DGA/G" evidence="4">
    <location>
        <begin position="206"/>
        <end position="208"/>
    </location>
</feature>
<dbReference type="Pfam" id="PF01734">
    <property type="entry name" value="Patatin"/>
    <property type="match status" value="1"/>
</dbReference>
<dbReference type="PANTHER" id="PTHR14226:SF29">
    <property type="entry name" value="NEUROPATHY TARGET ESTERASE SWS"/>
    <property type="match status" value="1"/>
</dbReference>
<evidence type="ECO:0000256" key="2">
    <source>
        <dbReference type="ARBA" id="ARBA00022963"/>
    </source>
</evidence>
<dbReference type="GO" id="GO:0016042">
    <property type="term" value="P:lipid catabolic process"/>
    <property type="evidence" value="ECO:0007669"/>
    <property type="project" value="UniProtKB-UniRule"/>
</dbReference>
<keyword evidence="8" id="KW-1185">Reference proteome</keyword>
<dbReference type="PROSITE" id="PS51635">
    <property type="entry name" value="PNPLA"/>
    <property type="match status" value="1"/>
</dbReference>
<proteinExistence type="predicted"/>
<gene>
    <name evidence="7" type="ORF">SAMN04488109_6433</name>
</gene>
<dbReference type="STRING" id="947013.SAMN04488109_6433"/>
<dbReference type="CDD" id="cd07205">
    <property type="entry name" value="Pat_PNPLA6_PNPLA7_NTE1_like"/>
    <property type="match status" value="1"/>
</dbReference>
<dbReference type="RefSeq" id="WP_073142787.1">
    <property type="nucleotide sequence ID" value="NZ_FQWQ01000006.1"/>
</dbReference>
<name>A0A1M5XDU7_9BACT</name>
<evidence type="ECO:0000256" key="5">
    <source>
        <dbReference type="SAM" id="SignalP"/>
    </source>
</evidence>
<feature type="short sequence motif" description="GXSXG" evidence="4">
    <location>
        <begin position="55"/>
        <end position="59"/>
    </location>
</feature>
<dbReference type="Gene3D" id="3.40.1090.10">
    <property type="entry name" value="Cytosolic phospholipase A2 catalytic domain"/>
    <property type="match status" value="1"/>
</dbReference>
<evidence type="ECO:0000256" key="1">
    <source>
        <dbReference type="ARBA" id="ARBA00022801"/>
    </source>
</evidence>
<feature type="signal peptide" evidence="5">
    <location>
        <begin position="1"/>
        <end position="19"/>
    </location>
</feature>
<evidence type="ECO:0000313" key="8">
    <source>
        <dbReference type="Proteomes" id="UP000184212"/>
    </source>
</evidence>
<dbReference type="InterPro" id="IPR050301">
    <property type="entry name" value="NTE"/>
</dbReference>
<keyword evidence="1 4" id="KW-0378">Hydrolase</keyword>
<dbReference type="GO" id="GO:0016787">
    <property type="term" value="F:hydrolase activity"/>
    <property type="evidence" value="ECO:0007669"/>
    <property type="project" value="UniProtKB-UniRule"/>
</dbReference>
<dbReference type="AlphaFoldDB" id="A0A1M5XDU7"/>
<dbReference type="PANTHER" id="PTHR14226">
    <property type="entry name" value="NEUROPATHY TARGET ESTERASE/SWISS CHEESE D.MELANOGASTER"/>
    <property type="match status" value="1"/>
</dbReference>
<evidence type="ECO:0000256" key="3">
    <source>
        <dbReference type="ARBA" id="ARBA00023098"/>
    </source>
</evidence>
<feature type="domain" description="PNPLA" evidence="6">
    <location>
        <begin position="24"/>
        <end position="219"/>
    </location>
</feature>
<feature type="active site" description="Proton acceptor" evidence="4">
    <location>
        <position position="206"/>
    </location>
</feature>
<evidence type="ECO:0000259" key="6">
    <source>
        <dbReference type="PROSITE" id="PS51635"/>
    </source>
</evidence>
<dbReference type="InterPro" id="IPR002641">
    <property type="entry name" value="PNPLA_dom"/>
</dbReference>
<dbReference type="OrthoDB" id="9770965at2"/>
<comment type="caution">
    <text evidence="4">Lacks conserved residue(s) required for the propagation of feature annotation.</text>
</comment>
<keyword evidence="2 4" id="KW-0442">Lipid degradation</keyword>
<keyword evidence="5" id="KW-0732">Signal</keyword>